<sequence length="219" mass="25616">MFLKKLFTKDGIDNRDVQHPGHQRFFQEAKNDVLPWIKVTYPFTRDNCRDSVKQLFQGENMPVFQFWLDDLCIFYAVEKNDRYEFLLQKDLPKGMTVETLHTLAARNLDRDVNFELGRAHFGGYALMSGGYHESASICLPHVWEWVCGELNDNVMVSIPAKNQVFICPEHDVDNIANMKILVHEYFKKGDRLLTRNIFRVDRNTLEWTVEDTVGMALTH</sequence>
<dbReference type="RefSeq" id="WP_133997940.1">
    <property type="nucleotide sequence ID" value="NZ_SODV01000002.1"/>
</dbReference>
<dbReference type="AlphaFoldDB" id="A0A4R8DGM6"/>
<organism evidence="1 2">
    <name type="scientific">Dinghuibacter silviterrae</name>
    <dbReference type="NCBI Taxonomy" id="1539049"/>
    <lineage>
        <taxon>Bacteria</taxon>
        <taxon>Pseudomonadati</taxon>
        <taxon>Bacteroidota</taxon>
        <taxon>Chitinophagia</taxon>
        <taxon>Chitinophagales</taxon>
        <taxon>Chitinophagaceae</taxon>
        <taxon>Dinghuibacter</taxon>
    </lineage>
</organism>
<name>A0A4R8DGM6_9BACT</name>
<dbReference type="OrthoDB" id="676718at2"/>
<protein>
    <submittedName>
        <fullName evidence="1">Uncharacterized protein</fullName>
    </submittedName>
</protein>
<accession>A0A4R8DGM6</accession>
<dbReference type="Proteomes" id="UP000294498">
    <property type="component" value="Unassembled WGS sequence"/>
</dbReference>
<dbReference type="EMBL" id="SODV01000002">
    <property type="protein sequence ID" value="TDW96821.1"/>
    <property type="molecule type" value="Genomic_DNA"/>
</dbReference>
<reference evidence="1 2" key="1">
    <citation type="submission" date="2019-03" db="EMBL/GenBank/DDBJ databases">
        <title>Genomic Encyclopedia of Type Strains, Phase IV (KMG-IV): sequencing the most valuable type-strain genomes for metagenomic binning, comparative biology and taxonomic classification.</title>
        <authorList>
            <person name="Goeker M."/>
        </authorList>
    </citation>
    <scope>NUCLEOTIDE SEQUENCE [LARGE SCALE GENOMIC DNA]</scope>
    <source>
        <strain evidence="1 2">DSM 100059</strain>
    </source>
</reference>
<evidence type="ECO:0000313" key="2">
    <source>
        <dbReference type="Proteomes" id="UP000294498"/>
    </source>
</evidence>
<proteinExistence type="predicted"/>
<gene>
    <name evidence="1" type="ORF">EDB95_4657</name>
</gene>
<keyword evidence="2" id="KW-1185">Reference proteome</keyword>
<evidence type="ECO:0000313" key="1">
    <source>
        <dbReference type="EMBL" id="TDW96821.1"/>
    </source>
</evidence>
<comment type="caution">
    <text evidence="1">The sequence shown here is derived from an EMBL/GenBank/DDBJ whole genome shotgun (WGS) entry which is preliminary data.</text>
</comment>